<dbReference type="GO" id="GO:0006515">
    <property type="term" value="P:protein quality control for misfolded or incompletely synthesized proteins"/>
    <property type="evidence" value="ECO:0007669"/>
    <property type="project" value="UniProtKB-UniRule"/>
</dbReference>
<sequence length="186" mass="20991">MKLLVGLGNPGLKYAKTRHNVGFMVLDELAKESGVKLNKHKAFQGEYNEITVDGERILLLKPQTYMNRSGRSVQAIVDYFGIESADILVIYDDLDLAVGVTKFRKTGGHGGHNGLRSLIDHLDTKAFNRARIGIGRPREGQSVTSHVLARFSKEERKEIENVQQYVTKACKAWMEADFDYVMNQYN</sequence>
<feature type="site" description="Stabilizes the basic form of H active site to accept a proton" evidence="8">
    <location>
        <position position="92"/>
    </location>
</feature>
<dbReference type="RefSeq" id="WP_090399533.1">
    <property type="nucleotide sequence ID" value="NZ_FNEN01000018.1"/>
</dbReference>
<dbReference type="FunFam" id="3.40.50.1470:FF:000001">
    <property type="entry name" value="Peptidyl-tRNA hydrolase"/>
    <property type="match status" value="1"/>
</dbReference>
<dbReference type="HAMAP" id="MF_00083">
    <property type="entry name" value="Pept_tRNA_hydro_bact"/>
    <property type="match status" value="1"/>
</dbReference>
<dbReference type="Pfam" id="PF01195">
    <property type="entry name" value="Pept_tRNA_hydro"/>
    <property type="match status" value="1"/>
</dbReference>
<keyword evidence="12" id="KW-1185">Reference proteome</keyword>
<dbReference type="SUPFAM" id="SSF53178">
    <property type="entry name" value="Peptidyl-tRNA hydrolase-like"/>
    <property type="match status" value="1"/>
</dbReference>
<evidence type="ECO:0000256" key="1">
    <source>
        <dbReference type="ARBA" id="ARBA00013260"/>
    </source>
</evidence>
<dbReference type="EMBL" id="FNEN01000018">
    <property type="protein sequence ID" value="SDJ17129.1"/>
    <property type="molecule type" value="Genomic_DNA"/>
</dbReference>
<keyword evidence="8" id="KW-0963">Cytoplasm</keyword>
<feature type="binding site" evidence="8">
    <location>
        <position position="67"/>
    </location>
    <ligand>
        <name>tRNA</name>
        <dbReference type="ChEBI" id="CHEBI:17843"/>
    </ligand>
</feature>
<dbReference type="PANTHER" id="PTHR17224">
    <property type="entry name" value="PEPTIDYL-TRNA HYDROLASE"/>
    <property type="match status" value="1"/>
</dbReference>
<comment type="subunit">
    <text evidence="8">Monomer.</text>
</comment>
<accession>A0A1G8RJL0</accession>
<evidence type="ECO:0000256" key="6">
    <source>
        <dbReference type="ARBA" id="ARBA00048707"/>
    </source>
</evidence>
<feature type="binding site" evidence="8">
    <location>
        <position position="65"/>
    </location>
    <ligand>
        <name>tRNA</name>
        <dbReference type="ChEBI" id="CHEBI:17843"/>
    </ligand>
</feature>
<gene>
    <name evidence="8" type="primary">pth</name>
    <name evidence="11" type="ORF">SAMN04488123_11839</name>
</gene>
<dbReference type="GO" id="GO:0072344">
    <property type="term" value="P:rescue of stalled ribosome"/>
    <property type="evidence" value="ECO:0007669"/>
    <property type="project" value="UniProtKB-UniRule"/>
</dbReference>
<dbReference type="GO" id="GO:0005737">
    <property type="term" value="C:cytoplasm"/>
    <property type="evidence" value="ECO:0007669"/>
    <property type="project" value="UniProtKB-SubCell"/>
</dbReference>
<evidence type="ECO:0000256" key="9">
    <source>
        <dbReference type="RuleBase" id="RU000673"/>
    </source>
</evidence>
<dbReference type="PROSITE" id="PS01195">
    <property type="entry name" value="PEPT_TRNA_HYDROL_1"/>
    <property type="match status" value="1"/>
</dbReference>
<name>A0A1G8RJL0_9BACI</name>
<evidence type="ECO:0000256" key="2">
    <source>
        <dbReference type="ARBA" id="ARBA00022555"/>
    </source>
</evidence>
<proteinExistence type="inferred from homology"/>
<evidence type="ECO:0000313" key="11">
    <source>
        <dbReference type="EMBL" id="SDJ17129.1"/>
    </source>
</evidence>
<dbReference type="GO" id="GO:0004045">
    <property type="term" value="F:peptidyl-tRNA hydrolase activity"/>
    <property type="evidence" value="ECO:0007669"/>
    <property type="project" value="UniProtKB-UniRule"/>
</dbReference>
<dbReference type="InterPro" id="IPR036416">
    <property type="entry name" value="Pept_tRNA_hydro_sf"/>
</dbReference>
<dbReference type="PROSITE" id="PS01196">
    <property type="entry name" value="PEPT_TRNA_HYDROL_2"/>
    <property type="match status" value="1"/>
</dbReference>
<feature type="binding site" evidence="8">
    <location>
        <position position="14"/>
    </location>
    <ligand>
        <name>tRNA</name>
        <dbReference type="ChEBI" id="CHEBI:17843"/>
    </ligand>
</feature>
<dbReference type="AlphaFoldDB" id="A0A1G8RJL0"/>
<feature type="active site" description="Proton acceptor" evidence="8">
    <location>
        <position position="19"/>
    </location>
</feature>
<evidence type="ECO:0000256" key="3">
    <source>
        <dbReference type="ARBA" id="ARBA00022801"/>
    </source>
</evidence>
<dbReference type="GO" id="GO:0000049">
    <property type="term" value="F:tRNA binding"/>
    <property type="evidence" value="ECO:0007669"/>
    <property type="project" value="UniProtKB-UniRule"/>
</dbReference>
<keyword evidence="4 8" id="KW-0694">RNA-binding</keyword>
<evidence type="ECO:0000256" key="7">
    <source>
        <dbReference type="ARBA" id="ARBA00050038"/>
    </source>
</evidence>
<feature type="site" description="Discriminates between blocked and unblocked aminoacyl-tRNA" evidence="8">
    <location>
        <position position="9"/>
    </location>
</feature>
<feature type="binding site" evidence="8">
    <location>
        <position position="113"/>
    </location>
    <ligand>
        <name>tRNA</name>
        <dbReference type="ChEBI" id="CHEBI:17843"/>
    </ligand>
</feature>
<evidence type="ECO:0000256" key="8">
    <source>
        <dbReference type="HAMAP-Rule" id="MF_00083"/>
    </source>
</evidence>
<comment type="function">
    <text evidence="8">Catalyzes the release of premature peptidyl moieties from peptidyl-tRNA molecules trapped in stalled 50S ribosomal subunits, and thus maintains levels of free tRNAs and 50S ribosomes.</text>
</comment>
<dbReference type="CDD" id="cd00462">
    <property type="entry name" value="PTH"/>
    <property type="match status" value="1"/>
</dbReference>
<comment type="similarity">
    <text evidence="5 8 10">Belongs to the PTH family.</text>
</comment>
<dbReference type="InterPro" id="IPR018171">
    <property type="entry name" value="Pept_tRNA_hydro_CS"/>
</dbReference>
<comment type="subcellular location">
    <subcellularLocation>
        <location evidence="8">Cytoplasm</location>
    </subcellularLocation>
</comment>
<evidence type="ECO:0000256" key="10">
    <source>
        <dbReference type="RuleBase" id="RU004320"/>
    </source>
</evidence>
<keyword evidence="3 8" id="KW-0378">Hydrolase</keyword>
<dbReference type="Proteomes" id="UP000198853">
    <property type="component" value="Unassembled WGS sequence"/>
</dbReference>
<evidence type="ECO:0000256" key="5">
    <source>
        <dbReference type="ARBA" id="ARBA00038063"/>
    </source>
</evidence>
<dbReference type="InterPro" id="IPR001328">
    <property type="entry name" value="Pept_tRNA_hydro"/>
</dbReference>
<evidence type="ECO:0000313" key="12">
    <source>
        <dbReference type="Proteomes" id="UP000198853"/>
    </source>
</evidence>
<protein>
    <recommendedName>
        <fullName evidence="7 8">Peptidyl-tRNA hydrolase</fullName>
        <shortName evidence="8">Pth</shortName>
        <ecNumber evidence="1 8">3.1.1.29</ecNumber>
    </recommendedName>
</protein>
<comment type="catalytic activity">
    <reaction evidence="6 8 9">
        <text>an N-acyl-L-alpha-aminoacyl-tRNA + H2O = an N-acyl-L-amino acid + a tRNA + H(+)</text>
        <dbReference type="Rhea" id="RHEA:54448"/>
        <dbReference type="Rhea" id="RHEA-COMP:10123"/>
        <dbReference type="Rhea" id="RHEA-COMP:13883"/>
        <dbReference type="ChEBI" id="CHEBI:15377"/>
        <dbReference type="ChEBI" id="CHEBI:15378"/>
        <dbReference type="ChEBI" id="CHEBI:59874"/>
        <dbReference type="ChEBI" id="CHEBI:78442"/>
        <dbReference type="ChEBI" id="CHEBI:138191"/>
        <dbReference type="EC" id="3.1.1.29"/>
    </reaction>
</comment>
<evidence type="ECO:0000256" key="4">
    <source>
        <dbReference type="ARBA" id="ARBA00022884"/>
    </source>
</evidence>
<keyword evidence="2 8" id="KW-0820">tRNA-binding</keyword>
<dbReference type="Gene3D" id="3.40.50.1470">
    <property type="entry name" value="Peptidyl-tRNA hydrolase"/>
    <property type="match status" value="1"/>
</dbReference>
<dbReference type="OrthoDB" id="9800507at2"/>
<dbReference type="PANTHER" id="PTHR17224:SF1">
    <property type="entry name" value="PEPTIDYL-TRNA HYDROLASE"/>
    <property type="match status" value="1"/>
</dbReference>
<dbReference type="EC" id="3.1.1.29" evidence="1 8"/>
<dbReference type="NCBIfam" id="TIGR00447">
    <property type="entry name" value="pth"/>
    <property type="match status" value="1"/>
</dbReference>
<reference evidence="11 12" key="1">
    <citation type="submission" date="2016-10" db="EMBL/GenBank/DDBJ databases">
        <authorList>
            <person name="de Groot N.N."/>
        </authorList>
    </citation>
    <scope>NUCLEOTIDE SEQUENCE [LARGE SCALE GENOMIC DNA]</scope>
    <source>
        <strain evidence="11 12">DSM 21771</strain>
    </source>
</reference>
<organism evidence="11 12">
    <name type="scientific">Natribacillus halophilus</name>
    <dbReference type="NCBI Taxonomy" id="549003"/>
    <lineage>
        <taxon>Bacteria</taxon>
        <taxon>Bacillati</taxon>
        <taxon>Bacillota</taxon>
        <taxon>Bacilli</taxon>
        <taxon>Bacillales</taxon>
        <taxon>Bacillaceae</taxon>
        <taxon>Natribacillus</taxon>
    </lineage>
</organism>
<comment type="function">
    <text evidence="8">Hydrolyzes ribosome-free peptidyl-tRNAs (with 1 or more amino acids incorporated), which drop off the ribosome during protein synthesis, or as a result of ribosome stalling.</text>
</comment>